<evidence type="ECO:0000256" key="2">
    <source>
        <dbReference type="ARBA" id="ARBA00007362"/>
    </source>
</evidence>
<dbReference type="AlphaFoldDB" id="A0A430AUJ2"/>
<keyword evidence="3" id="KW-1133">Transmembrane helix</keyword>
<reference evidence="5 6" key="1">
    <citation type="submission" date="2017-05" db="EMBL/GenBank/DDBJ databases">
        <title>Vagococcus spp. assemblies.</title>
        <authorList>
            <person name="Gulvik C.A."/>
        </authorList>
    </citation>
    <scope>NUCLEOTIDE SEQUENCE [LARGE SCALE GENOMIC DNA]</scope>
    <source>
        <strain evidence="5 6">LMG 24798</strain>
    </source>
</reference>
<evidence type="ECO:0000256" key="3">
    <source>
        <dbReference type="SAM" id="Phobius"/>
    </source>
</evidence>
<dbReference type="InterPro" id="IPR037185">
    <property type="entry name" value="EmrE-like"/>
</dbReference>
<feature type="transmembrane region" description="Helical" evidence="3">
    <location>
        <begin position="64"/>
        <end position="85"/>
    </location>
</feature>
<feature type="transmembrane region" description="Helical" evidence="3">
    <location>
        <begin position="200"/>
        <end position="218"/>
    </location>
</feature>
<keyword evidence="6" id="KW-1185">Reference proteome</keyword>
<evidence type="ECO:0000313" key="6">
    <source>
        <dbReference type="Proteomes" id="UP000286773"/>
    </source>
</evidence>
<sequence>MWFISALVATLSWGTADLFYKIGNNERDRYSAAKTVVMVGLVMGLHVFVYYFMVKGVRYDWHNLIVYLPVSAMYILSMTLGYVGLRYIELSIASPISNSSGAVSALMTYFFLNSSMSPVQFAAVGVISAGIVLLSLFEKQEADKELTAADKVHYKKYRLSAIAIVFPILYCIIDGVGTFLDGYYLEYRQLLSEDQGNISYELTFLMVGLLVWLYLAVVKKERIRIFSERAKGLAACFETFGQFFYVGAIATNAIVVAPMISSYSIVSVILSRIFLKEKLSVKQYLVVAAIIIAIAVLGFYDG</sequence>
<dbReference type="InterPro" id="IPR000620">
    <property type="entry name" value="EamA_dom"/>
</dbReference>
<accession>A0A430AUJ2</accession>
<dbReference type="EMBL" id="NGKC01000007">
    <property type="protein sequence ID" value="RSU11729.1"/>
    <property type="molecule type" value="Genomic_DNA"/>
</dbReference>
<gene>
    <name evidence="5" type="ORF">CBF27_07135</name>
</gene>
<dbReference type="OrthoDB" id="2037084at2"/>
<dbReference type="PANTHER" id="PTHR22911:SF137">
    <property type="entry name" value="SOLUTE CARRIER FAMILY 35 MEMBER G2-RELATED"/>
    <property type="match status" value="1"/>
</dbReference>
<keyword evidence="3" id="KW-0812">Transmembrane</keyword>
<feature type="transmembrane region" description="Helical" evidence="3">
    <location>
        <begin position="119"/>
        <end position="137"/>
    </location>
</feature>
<keyword evidence="3" id="KW-0472">Membrane</keyword>
<feature type="domain" description="EamA" evidence="4">
    <location>
        <begin position="2"/>
        <end position="135"/>
    </location>
</feature>
<feature type="transmembrane region" description="Helical" evidence="3">
    <location>
        <begin position="157"/>
        <end position="180"/>
    </location>
</feature>
<evidence type="ECO:0000259" key="4">
    <source>
        <dbReference type="Pfam" id="PF00892"/>
    </source>
</evidence>
<dbReference type="Gene3D" id="1.10.3730.20">
    <property type="match status" value="1"/>
</dbReference>
<comment type="caution">
    <text evidence="5">The sequence shown here is derived from an EMBL/GenBank/DDBJ whole genome shotgun (WGS) entry which is preliminary data.</text>
</comment>
<organism evidence="5 6">
    <name type="scientific">Vagococcus acidifermentans</name>
    <dbReference type="NCBI Taxonomy" id="564710"/>
    <lineage>
        <taxon>Bacteria</taxon>
        <taxon>Bacillati</taxon>
        <taxon>Bacillota</taxon>
        <taxon>Bacilli</taxon>
        <taxon>Lactobacillales</taxon>
        <taxon>Enterococcaceae</taxon>
        <taxon>Vagococcus</taxon>
    </lineage>
</organism>
<proteinExistence type="inferred from homology"/>
<comment type="subcellular location">
    <subcellularLocation>
        <location evidence="1">Endomembrane system</location>
        <topology evidence="1">Multi-pass membrane protein</topology>
    </subcellularLocation>
</comment>
<evidence type="ECO:0000256" key="1">
    <source>
        <dbReference type="ARBA" id="ARBA00004127"/>
    </source>
</evidence>
<evidence type="ECO:0000313" key="5">
    <source>
        <dbReference type="EMBL" id="RSU11729.1"/>
    </source>
</evidence>
<dbReference type="PANTHER" id="PTHR22911">
    <property type="entry name" value="ACYL-MALONYL CONDENSING ENZYME-RELATED"/>
    <property type="match status" value="1"/>
</dbReference>
<dbReference type="GO" id="GO:0016020">
    <property type="term" value="C:membrane"/>
    <property type="evidence" value="ECO:0007669"/>
    <property type="project" value="InterPro"/>
</dbReference>
<comment type="similarity">
    <text evidence="2">Belongs to the EamA transporter family.</text>
</comment>
<feature type="transmembrane region" description="Helical" evidence="3">
    <location>
        <begin position="32"/>
        <end position="52"/>
    </location>
</feature>
<dbReference type="Pfam" id="PF00892">
    <property type="entry name" value="EamA"/>
    <property type="match status" value="2"/>
</dbReference>
<feature type="transmembrane region" description="Helical" evidence="3">
    <location>
        <begin position="284"/>
        <end position="300"/>
    </location>
</feature>
<dbReference type="RefSeq" id="WP_126813641.1">
    <property type="nucleotide sequence ID" value="NZ_NGKC01000007.1"/>
</dbReference>
<dbReference type="SUPFAM" id="SSF103481">
    <property type="entry name" value="Multidrug resistance efflux transporter EmrE"/>
    <property type="match status" value="2"/>
</dbReference>
<protein>
    <recommendedName>
        <fullName evidence="4">EamA domain-containing protein</fullName>
    </recommendedName>
</protein>
<name>A0A430AUJ2_9ENTE</name>
<feature type="domain" description="EamA" evidence="4">
    <location>
        <begin position="205"/>
        <end position="297"/>
    </location>
</feature>
<dbReference type="Proteomes" id="UP000286773">
    <property type="component" value="Unassembled WGS sequence"/>
</dbReference>